<dbReference type="Pfam" id="PF01740">
    <property type="entry name" value="STAS"/>
    <property type="match status" value="1"/>
</dbReference>
<keyword evidence="4 6" id="KW-0472">Membrane</keyword>
<dbReference type="InterPro" id="IPR011547">
    <property type="entry name" value="SLC26A/SulP_dom"/>
</dbReference>
<name>A0A7S1X4H1_9CHLO</name>
<reference evidence="8" key="1">
    <citation type="submission" date="2021-01" db="EMBL/GenBank/DDBJ databases">
        <authorList>
            <person name="Corre E."/>
            <person name="Pelletier E."/>
            <person name="Niang G."/>
            <person name="Scheremetjew M."/>
            <person name="Finn R."/>
            <person name="Kale V."/>
            <person name="Holt S."/>
            <person name="Cochrane G."/>
            <person name="Meng A."/>
            <person name="Brown T."/>
            <person name="Cohen L."/>
        </authorList>
    </citation>
    <scope>NUCLEOTIDE SEQUENCE</scope>
    <source>
        <strain evidence="8">PLY429</strain>
    </source>
</reference>
<dbReference type="EMBL" id="HBGG01022219">
    <property type="protein sequence ID" value="CAD9209292.1"/>
    <property type="molecule type" value="Transcribed_RNA"/>
</dbReference>
<feature type="region of interest" description="Disordered" evidence="5">
    <location>
        <begin position="707"/>
        <end position="738"/>
    </location>
</feature>
<dbReference type="PANTHER" id="PTHR43310:SF1">
    <property type="entry name" value="SULFATE TRANSPORTER YBAR-RELATED"/>
    <property type="match status" value="1"/>
</dbReference>
<keyword evidence="2 6" id="KW-0812">Transmembrane</keyword>
<dbReference type="InterPro" id="IPR002645">
    <property type="entry name" value="STAS_dom"/>
</dbReference>
<dbReference type="CDD" id="cd07042">
    <property type="entry name" value="STAS_SulP_like_sulfate_transporter"/>
    <property type="match status" value="1"/>
</dbReference>
<feature type="region of interest" description="Disordered" evidence="5">
    <location>
        <begin position="1"/>
        <end position="37"/>
    </location>
</feature>
<feature type="compositionally biased region" description="Basic and acidic residues" evidence="5">
    <location>
        <begin position="710"/>
        <end position="725"/>
    </location>
</feature>
<protein>
    <recommendedName>
        <fullName evidence="7">STAS domain-containing protein</fullName>
    </recommendedName>
</protein>
<feature type="transmembrane region" description="Helical" evidence="6">
    <location>
        <begin position="217"/>
        <end position="240"/>
    </location>
</feature>
<feature type="compositionally biased region" description="Polar residues" evidence="5">
    <location>
        <begin position="21"/>
        <end position="31"/>
    </location>
</feature>
<evidence type="ECO:0000313" key="8">
    <source>
        <dbReference type="EMBL" id="CAD9209292.1"/>
    </source>
</evidence>
<feature type="transmembrane region" description="Helical" evidence="6">
    <location>
        <begin position="408"/>
        <end position="430"/>
    </location>
</feature>
<feature type="transmembrane region" description="Helical" evidence="6">
    <location>
        <begin position="470"/>
        <end position="495"/>
    </location>
</feature>
<dbReference type="Pfam" id="PF00916">
    <property type="entry name" value="Sulfate_transp"/>
    <property type="match status" value="1"/>
</dbReference>
<feature type="transmembrane region" description="Helical" evidence="6">
    <location>
        <begin position="154"/>
        <end position="180"/>
    </location>
</feature>
<dbReference type="Gene3D" id="3.30.750.24">
    <property type="entry name" value="STAS domain"/>
    <property type="match status" value="1"/>
</dbReference>
<dbReference type="AlphaFoldDB" id="A0A7S1X4H1"/>
<accession>A0A7S1X4H1</accession>
<feature type="transmembrane region" description="Helical" evidence="6">
    <location>
        <begin position="516"/>
        <end position="548"/>
    </location>
</feature>
<dbReference type="GO" id="GO:0016020">
    <property type="term" value="C:membrane"/>
    <property type="evidence" value="ECO:0007669"/>
    <property type="project" value="UniProtKB-SubCell"/>
</dbReference>
<feature type="transmembrane region" description="Helical" evidence="6">
    <location>
        <begin position="117"/>
        <end position="142"/>
    </location>
</feature>
<dbReference type="PROSITE" id="PS50801">
    <property type="entry name" value="STAS"/>
    <property type="match status" value="1"/>
</dbReference>
<comment type="subcellular location">
    <subcellularLocation>
        <location evidence="1">Membrane</location>
        <topology evidence="1">Multi-pass membrane protein</topology>
    </subcellularLocation>
</comment>
<dbReference type="SUPFAM" id="SSF52091">
    <property type="entry name" value="SpoIIaa-like"/>
    <property type="match status" value="1"/>
</dbReference>
<evidence type="ECO:0000256" key="4">
    <source>
        <dbReference type="ARBA" id="ARBA00023136"/>
    </source>
</evidence>
<evidence type="ECO:0000256" key="5">
    <source>
        <dbReference type="SAM" id="MobiDB-lite"/>
    </source>
</evidence>
<dbReference type="PANTHER" id="PTHR43310">
    <property type="entry name" value="SULFATE TRANSPORTER YBAR-RELATED"/>
    <property type="match status" value="1"/>
</dbReference>
<evidence type="ECO:0000256" key="3">
    <source>
        <dbReference type="ARBA" id="ARBA00022989"/>
    </source>
</evidence>
<evidence type="ECO:0000256" key="2">
    <source>
        <dbReference type="ARBA" id="ARBA00022692"/>
    </source>
</evidence>
<organism evidence="8">
    <name type="scientific">Tetraselmis chuii</name>
    <dbReference type="NCBI Taxonomy" id="63592"/>
    <lineage>
        <taxon>Eukaryota</taxon>
        <taxon>Viridiplantae</taxon>
        <taxon>Chlorophyta</taxon>
        <taxon>core chlorophytes</taxon>
        <taxon>Chlorodendrophyceae</taxon>
        <taxon>Chlorodendrales</taxon>
        <taxon>Chlorodendraceae</taxon>
        <taxon>Tetraselmis</taxon>
    </lineage>
</organism>
<feature type="transmembrane region" description="Helical" evidence="6">
    <location>
        <begin position="368"/>
        <end position="388"/>
    </location>
</feature>
<feature type="transmembrane region" description="Helical" evidence="6">
    <location>
        <begin position="192"/>
        <end position="210"/>
    </location>
</feature>
<evidence type="ECO:0000256" key="6">
    <source>
        <dbReference type="SAM" id="Phobius"/>
    </source>
</evidence>
<evidence type="ECO:0000259" key="7">
    <source>
        <dbReference type="PROSITE" id="PS50801"/>
    </source>
</evidence>
<keyword evidence="3 6" id="KW-1133">Transmembrane helix</keyword>
<feature type="transmembrane region" description="Helical" evidence="6">
    <location>
        <begin position="282"/>
        <end position="300"/>
    </location>
</feature>
<sequence length="738" mass="79585">MSGPPAPVPENGEVRPAPGDASSTDTGSSKNMEYLVGGRKINPDEVSRFIAGKKMSKANNASVASLQHLADEDIEMNMGNVTLEPKPREEDPEDSRKLGEKVKDFFVSDYYVPKNEILMQVVAGVLAALAVVPESIAFALVVGVAPQIGIDTTFVTSIVIGIVGARPGLVNGASGAIAVVIVDVVSAYGEAYMGYTVILAGIIAVVFSLLRLSTLVCLISAPVMVGFVNGLGIIMCLAQVRNFKANDLLVGAPTPPSDATTRHLLASYDVFTDGEPWVSPQVAGWMFLELLLVIGSMIAFPKIPWKWTKHIPGSLIGIFLATAAEWGIVRQVGFATQTIGDIGRMNGDFPRPLWMRPYDLPPLNGETLGIIFPTAIALALVALIEQLMTVEVVNEMTKTRCNSHREAFGLGVGNICTGLLGGMGGNAMIAHSILQVTTGGKYRMANITVGICIIIISVAAFPFVNLIPSAAFVGMIWMMVFQMIAWRSFIVIFNSCASLRVRERNSMLSKVKRTDALIIIIVTVVTVFTNLAVAVACGVLVNVVVYILDSTATLKLVSKEDVEAVDSDTGERKTTRVYDVEGPLFFSSARKFVAFFTILEDPEEVELHCHNLDVMDYSALDAIAKIAKEYKEQGKQLHLRFLREDCYRVLAKGRNMLKDVTTWKVGEVPEAGMTVDGMPPGLAEQSNRFHVEAMEASAFRGALNSYLSQERTKSSDLKRSSKDPAKMPANGNSGGAPV</sequence>
<proteinExistence type="predicted"/>
<dbReference type="InterPro" id="IPR052706">
    <property type="entry name" value="Membrane-Transporter-like"/>
</dbReference>
<gene>
    <name evidence="8" type="ORF">TCHU04912_LOCUS11531</name>
</gene>
<evidence type="ECO:0000256" key="1">
    <source>
        <dbReference type="ARBA" id="ARBA00004141"/>
    </source>
</evidence>
<feature type="domain" description="STAS" evidence="7">
    <location>
        <begin position="565"/>
        <end position="650"/>
    </location>
</feature>
<feature type="transmembrane region" description="Helical" evidence="6">
    <location>
        <begin position="442"/>
        <end position="464"/>
    </location>
</feature>
<dbReference type="InterPro" id="IPR036513">
    <property type="entry name" value="STAS_dom_sf"/>
</dbReference>